<accession>A0A8E2F2P1</accession>
<organism evidence="2 3">
    <name type="scientific">Glonium stellatum</name>
    <dbReference type="NCBI Taxonomy" id="574774"/>
    <lineage>
        <taxon>Eukaryota</taxon>
        <taxon>Fungi</taxon>
        <taxon>Dikarya</taxon>
        <taxon>Ascomycota</taxon>
        <taxon>Pezizomycotina</taxon>
        <taxon>Dothideomycetes</taxon>
        <taxon>Pleosporomycetidae</taxon>
        <taxon>Gloniales</taxon>
        <taxon>Gloniaceae</taxon>
        <taxon>Glonium</taxon>
    </lineage>
</organism>
<evidence type="ECO:0000313" key="2">
    <source>
        <dbReference type="EMBL" id="OCL09026.1"/>
    </source>
</evidence>
<dbReference type="AlphaFoldDB" id="A0A8E2F2P1"/>
<protein>
    <submittedName>
        <fullName evidence="2">Uncharacterized protein</fullName>
    </submittedName>
</protein>
<evidence type="ECO:0000313" key="3">
    <source>
        <dbReference type="Proteomes" id="UP000250140"/>
    </source>
</evidence>
<proteinExistence type="predicted"/>
<gene>
    <name evidence="2" type="ORF">AOQ84DRAFT_388446</name>
</gene>
<sequence>MNHSGCDTPHTHSSPKPDAAEAKPDLVDWKIEHFDIVEREGVAYVVANLQSLLKYSDRDEERPHDFCMDWSKFRQTPGAIYIIRRSFKMSPTVENYLGELQDKGLEEEEISDNSQPRFWYFGLVKR</sequence>
<reference evidence="2 3" key="1">
    <citation type="journal article" date="2016" name="Nat. Commun.">
        <title>Ectomycorrhizal ecology is imprinted in the genome of the dominant symbiotic fungus Cenococcum geophilum.</title>
        <authorList>
            <consortium name="DOE Joint Genome Institute"/>
            <person name="Peter M."/>
            <person name="Kohler A."/>
            <person name="Ohm R.A."/>
            <person name="Kuo A."/>
            <person name="Krutzmann J."/>
            <person name="Morin E."/>
            <person name="Arend M."/>
            <person name="Barry K.W."/>
            <person name="Binder M."/>
            <person name="Choi C."/>
            <person name="Clum A."/>
            <person name="Copeland A."/>
            <person name="Grisel N."/>
            <person name="Haridas S."/>
            <person name="Kipfer T."/>
            <person name="LaButti K."/>
            <person name="Lindquist E."/>
            <person name="Lipzen A."/>
            <person name="Maire R."/>
            <person name="Meier B."/>
            <person name="Mihaltcheva S."/>
            <person name="Molinier V."/>
            <person name="Murat C."/>
            <person name="Poggeler S."/>
            <person name="Quandt C.A."/>
            <person name="Sperisen C."/>
            <person name="Tritt A."/>
            <person name="Tisserant E."/>
            <person name="Crous P.W."/>
            <person name="Henrissat B."/>
            <person name="Nehls U."/>
            <person name="Egli S."/>
            <person name="Spatafora J.W."/>
            <person name="Grigoriev I.V."/>
            <person name="Martin F.M."/>
        </authorList>
    </citation>
    <scope>NUCLEOTIDE SEQUENCE [LARGE SCALE GENOMIC DNA]</scope>
    <source>
        <strain evidence="2 3">CBS 207.34</strain>
    </source>
</reference>
<keyword evidence="3" id="KW-1185">Reference proteome</keyword>
<evidence type="ECO:0000256" key="1">
    <source>
        <dbReference type="SAM" id="MobiDB-lite"/>
    </source>
</evidence>
<dbReference type="Proteomes" id="UP000250140">
    <property type="component" value="Unassembled WGS sequence"/>
</dbReference>
<name>A0A8E2F2P1_9PEZI</name>
<dbReference type="EMBL" id="KV749534">
    <property type="protein sequence ID" value="OCL09026.1"/>
    <property type="molecule type" value="Genomic_DNA"/>
</dbReference>
<feature type="region of interest" description="Disordered" evidence="1">
    <location>
        <begin position="1"/>
        <end position="21"/>
    </location>
</feature>